<feature type="compositionally biased region" description="Low complexity" evidence="4">
    <location>
        <begin position="280"/>
        <end position="297"/>
    </location>
</feature>
<feature type="compositionally biased region" description="Basic and acidic residues" evidence="4">
    <location>
        <begin position="151"/>
        <end position="162"/>
    </location>
</feature>
<dbReference type="InterPro" id="IPR001660">
    <property type="entry name" value="SAM"/>
</dbReference>
<name>A0AA35RST1_GEOBA</name>
<feature type="repeat" description="ANK" evidence="3">
    <location>
        <begin position="64"/>
        <end position="96"/>
    </location>
</feature>
<dbReference type="Pfam" id="PF13637">
    <property type="entry name" value="Ank_4"/>
    <property type="match status" value="1"/>
</dbReference>
<feature type="compositionally biased region" description="Polar residues" evidence="4">
    <location>
        <begin position="222"/>
        <end position="231"/>
    </location>
</feature>
<feature type="region of interest" description="Disordered" evidence="4">
    <location>
        <begin position="222"/>
        <end position="298"/>
    </location>
</feature>
<dbReference type="PROSITE" id="PS50297">
    <property type="entry name" value="ANK_REP_REGION"/>
    <property type="match status" value="2"/>
</dbReference>
<dbReference type="InterPro" id="IPR036770">
    <property type="entry name" value="Ankyrin_rpt-contain_sf"/>
</dbReference>
<keyword evidence="7" id="KW-1185">Reference proteome</keyword>
<comment type="caution">
    <text evidence="6">The sequence shown here is derived from an EMBL/GenBank/DDBJ whole genome shotgun (WGS) entry which is preliminary data.</text>
</comment>
<evidence type="ECO:0000256" key="2">
    <source>
        <dbReference type="ARBA" id="ARBA00023043"/>
    </source>
</evidence>
<dbReference type="Pfam" id="PF12796">
    <property type="entry name" value="Ank_2"/>
    <property type="match status" value="1"/>
</dbReference>
<dbReference type="EMBL" id="CASHTH010001588">
    <property type="protein sequence ID" value="CAI8017075.1"/>
    <property type="molecule type" value="Genomic_DNA"/>
</dbReference>
<dbReference type="PANTHER" id="PTHR24161">
    <property type="entry name" value="ANK_REP_REGION DOMAIN-CONTAINING PROTEIN-RELATED"/>
    <property type="match status" value="1"/>
</dbReference>
<dbReference type="SUPFAM" id="SSF48403">
    <property type="entry name" value="Ankyrin repeat"/>
    <property type="match status" value="1"/>
</dbReference>
<protein>
    <submittedName>
        <fullName evidence="6">Ankyrin repeat and SAM domain-containing protein 4B</fullName>
    </submittedName>
</protein>
<feature type="region of interest" description="Disordered" evidence="4">
    <location>
        <begin position="151"/>
        <end position="208"/>
    </location>
</feature>
<dbReference type="Pfam" id="PF00536">
    <property type="entry name" value="SAM_1"/>
    <property type="match status" value="1"/>
</dbReference>
<evidence type="ECO:0000313" key="7">
    <source>
        <dbReference type="Proteomes" id="UP001174909"/>
    </source>
</evidence>
<keyword evidence="2 3" id="KW-0040">ANK repeat</keyword>
<dbReference type="Gene3D" id="1.10.150.50">
    <property type="entry name" value="Transcription Factor, Ets-1"/>
    <property type="match status" value="1"/>
</dbReference>
<evidence type="ECO:0000256" key="4">
    <source>
        <dbReference type="SAM" id="MobiDB-lite"/>
    </source>
</evidence>
<evidence type="ECO:0000259" key="5">
    <source>
        <dbReference type="SMART" id="SM00454"/>
    </source>
</evidence>
<dbReference type="Proteomes" id="UP001174909">
    <property type="component" value="Unassembled WGS sequence"/>
</dbReference>
<evidence type="ECO:0000256" key="3">
    <source>
        <dbReference type="PROSITE-ProRule" id="PRU00023"/>
    </source>
</evidence>
<dbReference type="PANTHER" id="PTHR24161:SF103">
    <property type="entry name" value="LD20463P"/>
    <property type="match status" value="1"/>
</dbReference>
<gene>
    <name evidence="6" type="ORF">GBAR_LOCUS10416</name>
</gene>
<feature type="repeat" description="ANK" evidence="3">
    <location>
        <begin position="31"/>
        <end position="63"/>
    </location>
</feature>
<feature type="domain" description="SAM" evidence="5">
    <location>
        <begin position="308"/>
        <end position="372"/>
    </location>
</feature>
<dbReference type="SMART" id="SM00248">
    <property type="entry name" value="ANK"/>
    <property type="match status" value="3"/>
</dbReference>
<proteinExistence type="predicted"/>
<reference evidence="6" key="1">
    <citation type="submission" date="2023-03" db="EMBL/GenBank/DDBJ databases">
        <authorList>
            <person name="Steffen K."/>
            <person name="Cardenas P."/>
        </authorList>
    </citation>
    <scope>NUCLEOTIDE SEQUENCE</scope>
</reference>
<dbReference type="PROSITE" id="PS50088">
    <property type="entry name" value="ANK_REPEAT"/>
    <property type="match status" value="2"/>
</dbReference>
<accession>A0AA35RST1</accession>
<dbReference type="SUPFAM" id="SSF47769">
    <property type="entry name" value="SAM/Pointed domain"/>
    <property type="match status" value="1"/>
</dbReference>
<keyword evidence="1" id="KW-0677">Repeat</keyword>
<dbReference type="InterPro" id="IPR013761">
    <property type="entry name" value="SAM/pointed_sf"/>
</dbReference>
<dbReference type="AlphaFoldDB" id="A0AA35RST1"/>
<evidence type="ECO:0000256" key="1">
    <source>
        <dbReference type="ARBA" id="ARBA00022737"/>
    </source>
</evidence>
<dbReference type="Gene3D" id="1.25.40.20">
    <property type="entry name" value="Ankyrin repeat-containing domain"/>
    <property type="match status" value="1"/>
</dbReference>
<dbReference type="InterPro" id="IPR002110">
    <property type="entry name" value="Ankyrin_rpt"/>
</dbReference>
<dbReference type="SMART" id="SM00454">
    <property type="entry name" value="SAM"/>
    <property type="match status" value="1"/>
</dbReference>
<sequence>MSDAVHQAAKDGNTAVLKKASKKELNRRGEDGWTAVHWAAWSGHPDALNTILDKGGDPDTTDNNGFTALHVAAQYGNTAAAEVMLNKEKEVNLWSLDNQGRTAARVAALHNRVECCQFLDTLAIRWQMQNADYATKMQNKAMKDLSKRLEKEAKTQREERRDPKKQRTYSHGTAPSGERGRSDSSDMESSSATQLASGKRKKHSTPADVLRQNFELRCSSSADQINQQAATESDDDDEGGVLRPAGVRTGPLLNNLKSLGQQQLPHGSPRRGRGGISQESGLGSETTSRRSSGSAGLPDAMLTAQPIVIENDSPLATFLQSLDLIDHIQLLHREKLDLEALALCEEKDLTEIGLPLGSRKKILNALQRRQTRLKNPGKMVDTQL</sequence>
<organism evidence="6 7">
    <name type="scientific">Geodia barretti</name>
    <name type="common">Barrett's horny sponge</name>
    <dbReference type="NCBI Taxonomy" id="519541"/>
    <lineage>
        <taxon>Eukaryota</taxon>
        <taxon>Metazoa</taxon>
        <taxon>Porifera</taxon>
        <taxon>Demospongiae</taxon>
        <taxon>Heteroscleromorpha</taxon>
        <taxon>Tetractinellida</taxon>
        <taxon>Astrophorina</taxon>
        <taxon>Geodiidae</taxon>
        <taxon>Geodia</taxon>
    </lineage>
</organism>
<feature type="region of interest" description="Disordered" evidence="4">
    <location>
        <begin position="1"/>
        <end position="24"/>
    </location>
</feature>
<evidence type="ECO:0000313" key="6">
    <source>
        <dbReference type="EMBL" id="CAI8017075.1"/>
    </source>
</evidence>
<feature type="compositionally biased region" description="Polar residues" evidence="4">
    <location>
        <begin position="255"/>
        <end position="265"/>
    </location>
</feature>